<reference evidence="2" key="1">
    <citation type="journal article" date="2020" name="Stud. Mycol.">
        <title>101 Dothideomycetes genomes: a test case for predicting lifestyles and emergence of pathogens.</title>
        <authorList>
            <person name="Haridas S."/>
            <person name="Albert R."/>
            <person name="Binder M."/>
            <person name="Bloem J."/>
            <person name="Labutti K."/>
            <person name="Salamov A."/>
            <person name="Andreopoulos B."/>
            <person name="Baker S."/>
            <person name="Barry K."/>
            <person name="Bills G."/>
            <person name="Bluhm B."/>
            <person name="Cannon C."/>
            <person name="Castanera R."/>
            <person name="Culley D."/>
            <person name="Daum C."/>
            <person name="Ezra D."/>
            <person name="Gonzalez J."/>
            <person name="Henrissat B."/>
            <person name="Kuo A."/>
            <person name="Liang C."/>
            <person name="Lipzen A."/>
            <person name="Lutzoni F."/>
            <person name="Magnuson J."/>
            <person name="Mondo S."/>
            <person name="Nolan M."/>
            <person name="Ohm R."/>
            <person name="Pangilinan J."/>
            <person name="Park H.-J."/>
            <person name="Ramirez L."/>
            <person name="Alfaro M."/>
            <person name="Sun H."/>
            <person name="Tritt A."/>
            <person name="Yoshinaga Y."/>
            <person name="Zwiers L.-H."/>
            <person name="Turgeon B."/>
            <person name="Goodwin S."/>
            <person name="Spatafora J."/>
            <person name="Crous P."/>
            <person name="Grigoriev I."/>
        </authorList>
    </citation>
    <scope>NUCLEOTIDE SEQUENCE</scope>
    <source>
        <strain evidence="2">CBS 675.92</strain>
    </source>
</reference>
<evidence type="ECO:0000256" key="1">
    <source>
        <dbReference type="SAM" id="MobiDB-lite"/>
    </source>
</evidence>
<name>A0A6A5TD72_9PLEO</name>
<feature type="region of interest" description="Disordered" evidence="1">
    <location>
        <begin position="1"/>
        <end position="26"/>
    </location>
</feature>
<feature type="compositionally biased region" description="Polar residues" evidence="1">
    <location>
        <begin position="1"/>
        <end position="23"/>
    </location>
</feature>
<proteinExistence type="predicted"/>
<gene>
    <name evidence="2" type="ORF">CC80DRAFT_556056</name>
</gene>
<keyword evidence="3" id="KW-1185">Reference proteome</keyword>
<dbReference type="Proteomes" id="UP000800035">
    <property type="component" value="Unassembled WGS sequence"/>
</dbReference>
<dbReference type="EMBL" id="ML977050">
    <property type="protein sequence ID" value="KAF1948706.1"/>
    <property type="molecule type" value="Genomic_DNA"/>
</dbReference>
<sequence length="215" mass="24756">MQTVSQGKQPQTTDVMETVPQSDIDTRLPEEEFEREKKWACAACYDLGIWKLYGRNREYCDHSPRHFSAMVVHFDPTRADDYDRPYTPDDPPPYSGVYGFSENTKNSDWLCKHCLRFGSNIINKAWQYHCISCNNSYIPWPEEGGFQRYICEGATEVRNAEVATHRVTDLEKCPVCVEKFRTKKPGAPKENDAYYGPALPVEKVLGMDNIIVQNL</sequence>
<dbReference type="AlphaFoldDB" id="A0A6A5TD72"/>
<evidence type="ECO:0000313" key="3">
    <source>
        <dbReference type="Proteomes" id="UP000800035"/>
    </source>
</evidence>
<organism evidence="2 3">
    <name type="scientific">Byssothecium circinans</name>
    <dbReference type="NCBI Taxonomy" id="147558"/>
    <lineage>
        <taxon>Eukaryota</taxon>
        <taxon>Fungi</taxon>
        <taxon>Dikarya</taxon>
        <taxon>Ascomycota</taxon>
        <taxon>Pezizomycotina</taxon>
        <taxon>Dothideomycetes</taxon>
        <taxon>Pleosporomycetidae</taxon>
        <taxon>Pleosporales</taxon>
        <taxon>Massarineae</taxon>
        <taxon>Massarinaceae</taxon>
        <taxon>Byssothecium</taxon>
    </lineage>
</organism>
<accession>A0A6A5TD72</accession>
<evidence type="ECO:0000313" key="2">
    <source>
        <dbReference type="EMBL" id="KAF1948706.1"/>
    </source>
</evidence>
<protein>
    <submittedName>
        <fullName evidence="2">Uncharacterized protein</fullName>
    </submittedName>
</protein>